<sequence length="195" mass="21183">MEELPSTAIGLKTSDGIILGSERRLSYGGYVLSREAKKIAKIGEFGIAGAGIYGDLQSLTRIMNVEIKYYELSNNRKISVKAAAKLLSTLLYQYKMMPFISEIIFGGIDENGPQLFIMDPVGSLIEDDYAAVGSGARTAIGVLESSYSKNISIDQGIELAEKAIRASIERDITSGDGIDILAIDKNGFKEKFLNQ</sequence>
<dbReference type="HAMAP" id="MF_02113_A">
    <property type="entry name" value="Proteasome_B_A"/>
    <property type="match status" value="1"/>
</dbReference>
<comment type="subunit">
    <text evidence="9">The 20S proteasome core is composed of 14 alpha and 14 beta subunits that assemble into four stacked heptameric rings, resulting in a barrel-shaped structure. The two inner rings, each composed of seven catalytic beta subunits, are sandwiched by two outer rings, each composed of seven alpha subunits. The catalytic chamber with the active sites is on the inside of the barrel. Has a gated structure, the ends of the cylinder being occluded by the N-termini of the alpha-subunits. Is capped at one or both ends by the proteasome regulatory ATPase, PAN.</text>
</comment>
<keyword evidence="6 9" id="KW-0068">Autocatalytic cleavage</keyword>
<dbReference type="Pfam" id="PF00227">
    <property type="entry name" value="Proteasome"/>
    <property type="match status" value="1"/>
</dbReference>
<dbReference type="GO" id="GO:0004298">
    <property type="term" value="F:threonine-type endopeptidase activity"/>
    <property type="evidence" value="ECO:0007669"/>
    <property type="project" value="UniProtKB-UniRule"/>
</dbReference>
<keyword evidence="7 9" id="KW-0647">Proteasome</keyword>
<evidence type="ECO:0000256" key="5">
    <source>
        <dbReference type="ARBA" id="ARBA00022801"/>
    </source>
</evidence>
<organism evidence="10 11">
    <name type="scientific">Sulfuracidifex metallicus DSM 6482 = JCM 9184</name>
    <dbReference type="NCBI Taxonomy" id="523847"/>
    <lineage>
        <taxon>Archaea</taxon>
        <taxon>Thermoproteota</taxon>
        <taxon>Thermoprotei</taxon>
        <taxon>Sulfolobales</taxon>
        <taxon>Sulfolobaceae</taxon>
        <taxon>Sulfuracidifex</taxon>
    </lineage>
</organism>
<keyword evidence="3 9" id="KW-0645">Protease</keyword>
<dbReference type="InterPro" id="IPR019983">
    <property type="entry name" value="Pept_T1A_Psome_bsu_arc"/>
</dbReference>
<feature type="propeptide" id="PRO_5025735124" description="Removed in mature form; by autocatalysis" evidence="9">
    <location>
        <begin position="1"/>
        <end position="5"/>
    </location>
</feature>
<dbReference type="RefSeq" id="WP_156016337.1">
    <property type="nucleotide sequence ID" value="NZ_WGGD01000005.1"/>
</dbReference>
<dbReference type="EC" id="3.4.25.1" evidence="9"/>
<evidence type="ECO:0000313" key="10">
    <source>
        <dbReference type="EMBL" id="MUN28611.1"/>
    </source>
</evidence>
<dbReference type="GO" id="GO:0005737">
    <property type="term" value="C:cytoplasm"/>
    <property type="evidence" value="ECO:0007669"/>
    <property type="project" value="UniProtKB-SubCell"/>
</dbReference>
<dbReference type="InterPro" id="IPR029055">
    <property type="entry name" value="Ntn_hydrolases_N"/>
</dbReference>
<dbReference type="GO" id="GO:0019774">
    <property type="term" value="C:proteasome core complex, beta-subunit complex"/>
    <property type="evidence" value="ECO:0007669"/>
    <property type="project" value="UniProtKB-UniRule"/>
</dbReference>
<keyword evidence="4 9" id="KW-0888">Threonine protease</keyword>
<comment type="subcellular location">
    <subcellularLocation>
        <location evidence="9">Cytoplasm</location>
    </subcellularLocation>
</comment>
<keyword evidence="11" id="KW-1185">Reference proteome</keyword>
<keyword evidence="2 9" id="KW-0963">Cytoplasm</keyword>
<gene>
    <name evidence="9 10" type="primary">psmB</name>
    <name evidence="10" type="ORF">GC250_03935</name>
</gene>
<protein>
    <recommendedName>
        <fullName evidence="9">Proteasome subunit beta</fullName>
        <ecNumber evidence="9">3.4.25.1</ecNumber>
    </recommendedName>
    <alternativeName>
        <fullName evidence="9">20S proteasome beta subunit</fullName>
    </alternativeName>
    <alternativeName>
        <fullName evidence="9">Proteasome core protein PsmB</fullName>
    </alternativeName>
</protein>
<dbReference type="PANTHER" id="PTHR32194">
    <property type="entry name" value="METALLOPROTEASE TLDD"/>
    <property type="match status" value="1"/>
</dbReference>
<keyword evidence="8 9" id="KW-0865">Zymogen</keyword>
<dbReference type="Proteomes" id="UP000470772">
    <property type="component" value="Unassembled WGS sequence"/>
</dbReference>
<accession>A0A6A9QN40</accession>
<comment type="function">
    <text evidence="9">Component of the proteasome core, a large protease complex with broad specificity involved in protein degradation.</text>
</comment>
<dbReference type="PROSITE" id="PS51476">
    <property type="entry name" value="PROTEASOME_BETA_2"/>
    <property type="match status" value="1"/>
</dbReference>
<dbReference type="EMBL" id="WGGD01000005">
    <property type="protein sequence ID" value="MUN28611.1"/>
    <property type="molecule type" value="Genomic_DNA"/>
</dbReference>
<comment type="activity regulation">
    <text evidence="9">The formation of the proteasomal ATPase PAN-20S proteasome complex, via the docking of the C-termini of PAN into the intersubunit pockets in the alpha-rings, triggers opening of the gate for substrate entry. Interconversion between the open-gate and close-gate conformations leads to a dynamic regulation of the 20S proteasome proteolysis activity.</text>
</comment>
<evidence type="ECO:0000256" key="4">
    <source>
        <dbReference type="ARBA" id="ARBA00022698"/>
    </source>
</evidence>
<dbReference type="InterPro" id="IPR001353">
    <property type="entry name" value="Proteasome_sua/b"/>
</dbReference>
<comment type="catalytic activity">
    <reaction evidence="1 9">
        <text>Cleavage of peptide bonds with very broad specificity.</text>
        <dbReference type="EC" id="3.4.25.1"/>
    </reaction>
</comment>
<comment type="similarity">
    <text evidence="9">Belongs to the peptidase T1B family.</text>
</comment>
<evidence type="ECO:0000256" key="8">
    <source>
        <dbReference type="ARBA" id="ARBA00023145"/>
    </source>
</evidence>
<evidence type="ECO:0000256" key="9">
    <source>
        <dbReference type="HAMAP-Rule" id="MF_02113"/>
    </source>
</evidence>
<feature type="chain" id="PRO_5025735125" description="Proteasome subunit beta" evidence="9">
    <location>
        <begin position="6"/>
        <end position="195"/>
    </location>
</feature>
<name>A0A6A9QN40_SULME</name>
<evidence type="ECO:0000256" key="3">
    <source>
        <dbReference type="ARBA" id="ARBA00022670"/>
    </source>
</evidence>
<keyword evidence="5 9" id="KW-0378">Hydrolase</keyword>
<evidence type="ECO:0000256" key="1">
    <source>
        <dbReference type="ARBA" id="ARBA00001198"/>
    </source>
</evidence>
<dbReference type="SUPFAM" id="SSF56235">
    <property type="entry name" value="N-terminal nucleophile aminohydrolases (Ntn hydrolases)"/>
    <property type="match status" value="1"/>
</dbReference>
<reference evidence="10 11" key="1">
    <citation type="submission" date="2019-10" db="EMBL/GenBank/DDBJ databases">
        <title>Sequencing and Assembly of Multiple Reported Metal-Biooxidizing Members of the Extremely Thermoacidophilic Archaeal Family Sulfolobaceae.</title>
        <authorList>
            <person name="Counts J.A."/>
            <person name="Kelly R.M."/>
        </authorList>
    </citation>
    <scope>NUCLEOTIDE SEQUENCE [LARGE SCALE GENOMIC DNA]</scope>
    <source>
        <strain evidence="10 11">DSM 6482</strain>
    </source>
</reference>
<evidence type="ECO:0000256" key="6">
    <source>
        <dbReference type="ARBA" id="ARBA00022813"/>
    </source>
</evidence>
<dbReference type="Gene3D" id="3.60.20.10">
    <property type="entry name" value="Glutamine Phosphoribosylpyrophosphate, subunit 1, domain 1"/>
    <property type="match status" value="1"/>
</dbReference>
<dbReference type="PANTHER" id="PTHR32194:SF0">
    <property type="entry name" value="ATP-DEPENDENT PROTEASE SUBUNIT HSLV"/>
    <property type="match status" value="1"/>
</dbReference>
<dbReference type="NCBIfam" id="TIGR03634">
    <property type="entry name" value="arc_protsome_B"/>
    <property type="match status" value="1"/>
</dbReference>
<dbReference type="InterPro" id="IPR023333">
    <property type="entry name" value="Proteasome_suB-type"/>
</dbReference>
<comment type="caution">
    <text evidence="10">The sequence shown here is derived from an EMBL/GenBank/DDBJ whole genome shotgun (WGS) entry which is preliminary data.</text>
</comment>
<evidence type="ECO:0000256" key="7">
    <source>
        <dbReference type="ARBA" id="ARBA00022942"/>
    </source>
</evidence>
<proteinExistence type="inferred from homology"/>
<evidence type="ECO:0000313" key="11">
    <source>
        <dbReference type="Proteomes" id="UP000470772"/>
    </source>
</evidence>
<dbReference type="AlphaFoldDB" id="A0A6A9QN40"/>
<comment type="caution">
    <text evidence="9">Lacks conserved residue(s) required for the propagation of feature annotation.</text>
</comment>
<dbReference type="GO" id="GO:0010498">
    <property type="term" value="P:proteasomal protein catabolic process"/>
    <property type="evidence" value="ECO:0007669"/>
    <property type="project" value="UniProtKB-UniRule"/>
</dbReference>
<dbReference type="InterPro" id="IPR000243">
    <property type="entry name" value="Pept_T1A_subB"/>
</dbReference>
<evidence type="ECO:0000256" key="2">
    <source>
        <dbReference type="ARBA" id="ARBA00022490"/>
    </source>
</evidence>
<dbReference type="PRINTS" id="PR00141">
    <property type="entry name" value="PROTEASOME"/>
</dbReference>